<evidence type="ECO:0000313" key="10">
    <source>
        <dbReference type="Proteomes" id="UP000002535"/>
    </source>
</evidence>
<dbReference type="CDD" id="cd00130">
    <property type="entry name" value="PAS"/>
    <property type="match status" value="1"/>
</dbReference>
<dbReference type="Gene3D" id="3.30.450.20">
    <property type="entry name" value="PAS domain"/>
    <property type="match status" value="1"/>
</dbReference>
<keyword evidence="7" id="KW-0090">Biological rhythms</keyword>
<keyword evidence="3" id="KW-0597">Phosphoprotein</keyword>
<dbReference type="OrthoDB" id="9773956at2"/>
<dbReference type="SMART" id="SM00091">
    <property type="entry name" value="PAS"/>
    <property type="match status" value="1"/>
</dbReference>
<feature type="domain" description="Histidine kinase" evidence="8">
    <location>
        <begin position="157"/>
        <end position="374"/>
    </location>
</feature>
<dbReference type="RefSeq" id="WP_011294536.1">
    <property type="nucleotide sequence ID" value="NC_007335.2"/>
</dbReference>
<dbReference type="HOGENOM" id="CLU_000445_89_2_3"/>
<name>Q46KP9_PROMT</name>
<dbReference type="PhylomeDB" id="Q46KP9"/>
<keyword evidence="10" id="KW-1185">Reference proteome</keyword>
<dbReference type="SUPFAM" id="SSF55874">
    <property type="entry name" value="ATPase domain of HSP90 chaperone/DNA topoisomerase II/histidine kinase"/>
    <property type="match status" value="1"/>
</dbReference>
<dbReference type="EC" id="2.7.13.3" evidence="2"/>
<dbReference type="GO" id="GO:0000155">
    <property type="term" value="F:phosphorelay sensor kinase activity"/>
    <property type="evidence" value="ECO:0007669"/>
    <property type="project" value="InterPro"/>
</dbReference>
<dbReference type="Pfam" id="PF00512">
    <property type="entry name" value="HisKA"/>
    <property type="match status" value="1"/>
</dbReference>
<accession>Q46KP9</accession>
<organism evidence="9 10">
    <name type="scientific">Prochlorococcus marinus (strain NATL2A)</name>
    <dbReference type="NCBI Taxonomy" id="59920"/>
    <lineage>
        <taxon>Bacteria</taxon>
        <taxon>Bacillati</taxon>
        <taxon>Cyanobacteriota</taxon>
        <taxon>Cyanophyceae</taxon>
        <taxon>Synechococcales</taxon>
        <taxon>Prochlorococcaceae</taxon>
        <taxon>Prochlorococcus</taxon>
    </lineage>
</organism>
<comment type="catalytic activity">
    <reaction evidence="1">
        <text>ATP + protein L-histidine = ADP + protein N-phospho-L-histidine.</text>
        <dbReference type="EC" id="2.7.13.3"/>
    </reaction>
</comment>
<keyword evidence="6" id="KW-0902">Two-component regulatory system</keyword>
<dbReference type="EMBL" id="CP000095">
    <property type="protein sequence ID" value="AAZ57929.1"/>
    <property type="molecule type" value="Genomic_DNA"/>
</dbReference>
<dbReference type="InterPro" id="IPR036890">
    <property type="entry name" value="HATPase_C_sf"/>
</dbReference>
<evidence type="ECO:0000313" key="9">
    <source>
        <dbReference type="EMBL" id="AAZ57929.1"/>
    </source>
</evidence>
<dbReference type="InterPro" id="IPR004358">
    <property type="entry name" value="Sig_transdc_His_kin-like_C"/>
</dbReference>
<dbReference type="KEGG" id="pmn:PMN2A_0437"/>
<dbReference type="GO" id="GO:0005886">
    <property type="term" value="C:plasma membrane"/>
    <property type="evidence" value="ECO:0007669"/>
    <property type="project" value="TreeGrafter"/>
</dbReference>
<dbReference type="GO" id="GO:0004721">
    <property type="term" value="F:phosphoprotein phosphatase activity"/>
    <property type="evidence" value="ECO:0007669"/>
    <property type="project" value="TreeGrafter"/>
</dbReference>
<dbReference type="Pfam" id="PF02518">
    <property type="entry name" value="HATPase_c"/>
    <property type="match status" value="1"/>
</dbReference>
<dbReference type="AlphaFoldDB" id="Q46KP9"/>
<dbReference type="STRING" id="59920.PMN2A_0437"/>
<evidence type="ECO:0000256" key="7">
    <source>
        <dbReference type="ARBA" id="ARBA00023108"/>
    </source>
</evidence>
<dbReference type="SMART" id="SM00387">
    <property type="entry name" value="HATPase_c"/>
    <property type="match status" value="1"/>
</dbReference>
<dbReference type="InterPro" id="IPR036097">
    <property type="entry name" value="HisK_dim/P_sf"/>
</dbReference>
<dbReference type="FunFam" id="3.30.565.10:FF:000006">
    <property type="entry name" value="Sensor histidine kinase WalK"/>
    <property type="match status" value="1"/>
</dbReference>
<evidence type="ECO:0000256" key="5">
    <source>
        <dbReference type="ARBA" id="ARBA00022777"/>
    </source>
</evidence>
<gene>
    <name evidence="9" type="ordered locus">PMN2A_0437</name>
</gene>
<dbReference type="InterPro" id="IPR000014">
    <property type="entry name" value="PAS"/>
</dbReference>
<dbReference type="CDD" id="cd00082">
    <property type="entry name" value="HisKA"/>
    <property type="match status" value="1"/>
</dbReference>
<dbReference type="CDD" id="cd00075">
    <property type="entry name" value="HATPase"/>
    <property type="match status" value="1"/>
</dbReference>
<dbReference type="InterPro" id="IPR005467">
    <property type="entry name" value="His_kinase_dom"/>
</dbReference>
<keyword evidence="4 9" id="KW-0808">Transferase</keyword>
<evidence type="ECO:0000256" key="2">
    <source>
        <dbReference type="ARBA" id="ARBA00012438"/>
    </source>
</evidence>
<proteinExistence type="predicted"/>
<reference evidence="9 10" key="1">
    <citation type="journal article" date="2007" name="PLoS Genet.">
        <title>Patterns and implications of gene gain and loss in the evolution of Prochlorococcus.</title>
        <authorList>
            <person name="Kettler G.C."/>
            <person name="Martiny A.C."/>
            <person name="Huang K."/>
            <person name="Zucker J."/>
            <person name="Coleman M.L."/>
            <person name="Rodrigue S."/>
            <person name="Chen F."/>
            <person name="Lapidus A."/>
            <person name="Ferriera S."/>
            <person name="Johnson J."/>
            <person name="Steglich C."/>
            <person name="Church G.M."/>
            <person name="Richardson P."/>
            <person name="Chisholm S.W."/>
        </authorList>
    </citation>
    <scope>NUCLEOTIDE SEQUENCE [LARGE SCALE GENOMIC DNA]</scope>
    <source>
        <strain evidence="9 10">NATL2A</strain>
    </source>
</reference>
<dbReference type="PRINTS" id="PR00344">
    <property type="entry name" value="BCTRLSENSOR"/>
</dbReference>
<dbReference type="SUPFAM" id="SSF47384">
    <property type="entry name" value="Homodimeric domain of signal transducing histidine kinase"/>
    <property type="match status" value="1"/>
</dbReference>
<protein>
    <recommendedName>
        <fullName evidence="2">histidine kinase</fullName>
        <ecNumber evidence="2">2.7.13.3</ecNumber>
    </recommendedName>
</protein>
<dbReference type="GO" id="GO:0016036">
    <property type="term" value="P:cellular response to phosphate starvation"/>
    <property type="evidence" value="ECO:0007669"/>
    <property type="project" value="TreeGrafter"/>
</dbReference>
<keyword evidence="5 9" id="KW-0418">Kinase</keyword>
<dbReference type="Gene3D" id="1.10.287.130">
    <property type="match status" value="1"/>
</dbReference>
<dbReference type="PROSITE" id="PS50109">
    <property type="entry name" value="HIS_KIN"/>
    <property type="match status" value="1"/>
</dbReference>
<dbReference type="PANTHER" id="PTHR45453">
    <property type="entry name" value="PHOSPHATE REGULON SENSOR PROTEIN PHOR"/>
    <property type="match status" value="1"/>
</dbReference>
<dbReference type="InterPro" id="IPR050351">
    <property type="entry name" value="BphY/WalK/GraS-like"/>
</dbReference>
<dbReference type="PANTHER" id="PTHR45453:SF1">
    <property type="entry name" value="PHOSPHATE REGULON SENSOR PROTEIN PHOR"/>
    <property type="match status" value="1"/>
</dbReference>
<sequence length="377" mass="43413">MLKKILKKLLKFIKKILSIRGVGTTIRNVRKWPKRQQFVDVSQILNWVDDINQGWIIITSKNKILFINKQAKKLLSIKKDSKILGKSLFKLEIPDEIKREIQKLNRAKTFKSIPYFFHEKELEISLMPGSKSTTLILLTNKRSLDYQRQLQERMLGDAAHELKTPLTALMLLGDRLEDLVKKKDRPLIKRLRKEILRLKLMVNDLLELSRLVNSSSVQEELTKTINMEEIVLSSWNTLKPLADKKKLNLVNTSKTNSLIEGNSEKLYRVVFNLLDNAIRYSPDSANINTQIHEDEKHLILSIKDEGPGLSKDDLKNMFQRFYRGDPSRYKNKRIGSGLGLSIAQQIVVNHKGAIEASNDTNGGTLMKIKLPLQKQIV</sequence>
<dbReference type="InterPro" id="IPR003661">
    <property type="entry name" value="HisK_dim/P_dom"/>
</dbReference>
<dbReference type="GO" id="GO:0048511">
    <property type="term" value="P:rhythmic process"/>
    <property type="evidence" value="ECO:0007669"/>
    <property type="project" value="UniProtKB-KW"/>
</dbReference>
<evidence type="ECO:0000256" key="3">
    <source>
        <dbReference type="ARBA" id="ARBA00022553"/>
    </source>
</evidence>
<evidence type="ECO:0000256" key="4">
    <source>
        <dbReference type="ARBA" id="ARBA00022679"/>
    </source>
</evidence>
<dbReference type="Proteomes" id="UP000002535">
    <property type="component" value="Chromosome"/>
</dbReference>
<evidence type="ECO:0000256" key="1">
    <source>
        <dbReference type="ARBA" id="ARBA00000085"/>
    </source>
</evidence>
<evidence type="ECO:0000256" key="6">
    <source>
        <dbReference type="ARBA" id="ARBA00023012"/>
    </source>
</evidence>
<dbReference type="SMART" id="SM00388">
    <property type="entry name" value="HisKA"/>
    <property type="match status" value="1"/>
</dbReference>
<evidence type="ECO:0000259" key="8">
    <source>
        <dbReference type="PROSITE" id="PS50109"/>
    </source>
</evidence>
<dbReference type="Gene3D" id="3.30.565.10">
    <property type="entry name" value="Histidine kinase-like ATPase, C-terminal domain"/>
    <property type="match status" value="1"/>
</dbReference>
<dbReference type="InterPro" id="IPR003594">
    <property type="entry name" value="HATPase_dom"/>
</dbReference>